<proteinExistence type="predicted"/>
<feature type="region of interest" description="Disordered" evidence="1">
    <location>
        <begin position="1"/>
        <end position="32"/>
    </location>
</feature>
<protein>
    <submittedName>
        <fullName evidence="2">Uncharacterized protein</fullName>
    </submittedName>
</protein>
<accession>A0A0E9QR82</accession>
<reference evidence="2" key="1">
    <citation type="submission" date="2014-11" db="EMBL/GenBank/DDBJ databases">
        <authorList>
            <person name="Amaro Gonzalez C."/>
        </authorList>
    </citation>
    <scope>NUCLEOTIDE SEQUENCE</scope>
</reference>
<dbReference type="AlphaFoldDB" id="A0A0E9QR82"/>
<evidence type="ECO:0000256" key="1">
    <source>
        <dbReference type="SAM" id="MobiDB-lite"/>
    </source>
</evidence>
<reference evidence="2" key="2">
    <citation type="journal article" date="2015" name="Fish Shellfish Immunol.">
        <title>Early steps in the European eel (Anguilla anguilla)-Vibrio vulnificus interaction in the gills: Role of the RtxA13 toxin.</title>
        <authorList>
            <person name="Callol A."/>
            <person name="Pajuelo D."/>
            <person name="Ebbesson L."/>
            <person name="Teles M."/>
            <person name="MacKenzie S."/>
            <person name="Amaro C."/>
        </authorList>
    </citation>
    <scope>NUCLEOTIDE SEQUENCE</scope>
</reference>
<feature type="compositionally biased region" description="Polar residues" evidence="1">
    <location>
        <begin position="1"/>
        <end position="20"/>
    </location>
</feature>
<sequence length="32" mass="3530">MSRTHQTGTPSTTLLNNQVTPKRGLFKRSNTG</sequence>
<name>A0A0E9QR82_ANGAN</name>
<organism evidence="2">
    <name type="scientific">Anguilla anguilla</name>
    <name type="common">European freshwater eel</name>
    <name type="synonym">Muraena anguilla</name>
    <dbReference type="NCBI Taxonomy" id="7936"/>
    <lineage>
        <taxon>Eukaryota</taxon>
        <taxon>Metazoa</taxon>
        <taxon>Chordata</taxon>
        <taxon>Craniata</taxon>
        <taxon>Vertebrata</taxon>
        <taxon>Euteleostomi</taxon>
        <taxon>Actinopterygii</taxon>
        <taxon>Neopterygii</taxon>
        <taxon>Teleostei</taxon>
        <taxon>Anguilliformes</taxon>
        <taxon>Anguillidae</taxon>
        <taxon>Anguilla</taxon>
    </lineage>
</organism>
<dbReference type="EMBL" id="GBXM01089243">
    <property type="protein sequence ID" value="JAH19334.1"/>
    <property type="molecule type" value="Transcribed_RNA"/>
</dbReference>
<evidence type="ECO:0000313" key="2">
    <source>
        <dbReference type="EMBL" id="JAH19334.1"/>
    </source>
</evidence>